<dbReference type="PANTHER" id="PTHR46585">
    <property type="entry name" value="INTEGRASE CORE DOMAIN CONTAINING PROTEIN"/>
    <property type="match status" value="1"/>
</dbReference>
<proteinExistence type="predicted"/>
<dbReference type="PROSITE" id="PS50994">
    <property type="entry name" value="INTEGRASE"/>
    <property type="match status" value="1"/>
</dbReference>
<dbReference type="InterPro" id="IPR036397">
    <property type="entry name" value="RNaseH_sf"/>
</dbReference>
<dbReference type="Pfam" id="PF00665">
    <property type="entry name" value="rve"/>
    <property type="match status" value="1"/>
</dbReference>
<dbReference type="SUPFAM" id="SSF53098">
    <property type="entry name" value="Ribonuclease H-like"/>
    <property type="match status" value="1"/>
</dbReference>
<dbReference type="InterPro" id="IPR012337">
    <property type="entry name" value="RNaseH-like_sf"/>
</dbReference>
<evidence type="ECO:0000259" key="3">
    <source>
        <dbReference type="PROSITE" id="PS50994"/>
    </source>
</evidence>
<evidence type="ECO:0000256" key="1">
    <source>
        <dbReference type="SAM" id="MobiDB-lite"/>
    </source>
</evidence>
<dbReference type="Gene3D" id="3.30.420.10">
    <property type="entry name" value="Ribonuclease H-like superfamily/Ribonuclease H"/>
    <property type="match status" value="1"/>
</dbReference>
<dbReference type="InterPro" id="IPR001584">
    <property type="entry name" value="Integrase_cat-core"/>
</dbReference>
<dbReference type="AlphaFoldDB" id="A0ABD2J487"/>
<keyword evidence="5" id="KW-1185">Reference proteome</keyword>
<evidence type="ECO:0000256" key="2">
    <source>
        <dbReference type="SAM" id="SignalP"/>
    </source>
</evidence>
<name>A0ABD2J487_HETSC</name>
<feature type="region of interest" description="Disordered" evidence="1">
    <location>
        <begin position="170"/>
        <end position="204"/>
    </location>
</feature>
<gene>
    <name evidence="4" type="ORF">niasHS_012972</name>
</gene>
<dbReference type="Proteomes" id="UP001620645">
    <property type="component" value="Unassembled WGS sequence"/>
</dbReference>
<accession>A0ABD2J487</accession>
<reference evidence="4 5" key="1">
    <citation type="submission" date="2024-10" db="EMBL/GenBank/DDBJ databases">
        <authorList>
            <person name="Kim D."/>
        </authorList>
    </citation>
    <scope>NUCLEOTIDE SEQUENCE [LARGE SCALE GENOMIC DNA]</scope>
    <source>
        <strain evidence="4">Taebaek</strain>
    </source>
</reference>
<protein>
    <recommendedName>
        <fullName evidence="3">Integrase catalytic domain-containing protein</fullName>
    </recommendedName>
</protein>
<dbReference type="EMBL" id="JBICCN010000292">
    <property type="protein sequence ID" value="KAL3080628.1"/>
    <property type="molecule type" value="Genomic_DNA"/>
</dbReference>
<keyword evidence="2" id="KW-0732">Signal</keyword>
<evidence type="ECO:0000313" key="5">
    <source>
        <dbReference type="Proteomes" id="UP001620645"/>
    </source>
</evidence>
<sequence length="695" mass="81108">MHWCFVVSLAHAALAQPKRFCYSTETAFPQLWGSLRQLLFRLLRMSLKIINKVQQVKKSKMQHTKRYLLVHEEIYQSLASPPPSDGTPIGLVRNRIKQIKNDDGINEAERAIKYEQEFKRLNKLTKDEDERPVGVKLENLSDVVDAMPKPVNVKRPIVVTTRRHLKVGRARKENVEQLEDDGDDDDDDEAPKPSSSNKRHPTQTEILKLIYKNAQSLGVSEEGQVLRAGGRPFITSSVYDIVSHLLNKDKRAQNKEPTAFKEFVERARQIPLLSRHLFPEGQSGKGIYKNTTLKFKPLLWILKKLRLLEFLYKDLSSPVAFTSVEPLLREARKTQPKINRSDVQNYLATQRTYTLHRQAKRRYRRLPTLAPGLHTEWQADLAIFDRLVKQNRGYSYLLVCIDTLSRQLCVEPVKTKTSTNMIIAFGRIFKRSKYIPWKVLTDQGKEFTARAVQHFFRTNDVQHFCMLTSPQFHAGMAERANRSIKERLYRYFTERNTYKWIDVVQDFVRAINHSPNSSIGMRPADVNFQNAEALRQKLHNAAENVVRRQPKYRVGDRMRIEKYKHVFQKGYLPRFTNELFTVAEVHTERSPVVYRLRDDHNEIISGNRTNSFRVRLPRKLQFNSEWEVGLAVIVYPHSWPSIGTVEQQFVQIEWQTGNTIRFLFGHRRAPAIEAALLQRAEREAEILRQYAENQQ</sequence>
<organism evidence="4 5">
    <name type="scientific">Heterodera schachtii</name>
    <name type="common">Sugarbeet cyst nematode worm</name>
    <name type="synonym">Tylenchus schachtii</name>
    <dbReference type="NCBI Taxonomy" id="97005"/>
    <lineage>
        <taxon>Eukaryota</taxon>
        <taxon>Metazoa</taxon>
        <taxon>Ecdysozoa</taxon>
        <taxon>Nematoda</taxon>
        <taxon>Chromadorea</taxon>
        <taxon>Rhabditida</taxon>
        <taxon>Tylenchina</taxon>
        <taxon>Tylenchomorpha</taxon>
        <taxon>Tylenchoidea</taxon>
        <taxon>Heteroderidae</taxon>
        <taxon>Heteroderinae</taxon>
        <taxon>Heterodera</taxon>
    </lineage>
</organism>
<comment type="caution">
    <text evidence="4">The sequence shown here is derived from an EMBL/GenBank/DDBJ whole genome shotgun (WGS) entry which is preliminary data.</text>
</comment>
<feature type="signal peptide" evidence="2">
    <location>
        <begin position="1"/>
        <end position="15"/>
    </location>
</feature>
<feature type="chain" id="PRO_5044826543" description="Integrase catalytic domain-containing protein" evidence="2">
    <location>
        <begin position="16"/>
        <end position="695"/>
    </location>
</feature>
<feature type="domain" description="Integrase catalytic" evidence="3">
    <location>
        <begin position="367"/>
        <end position="531"/>
    </location>
</feature>
<dbReference type="PANTHER" id="PTHR46585:SF1">
    <property type="entry name" value="CHROMO DOMAIN-CONTAINING PROTEIN"/>
    <property type="match status" value="1"/>
</dbReference>
<evidence type="ECO:0000313" key="4">
    <source>
        <dbReference type="EMBL" id="KAL3080628.1"/>
    </source>
</evidence>
<feature type="compositionally biased region" description="Acidic residues" evidence="1">
    <location>
        <begin position="176"/>
        <end position="189"/>
    </location>
</feature>